<dbReference type="InterPro" id="IPR029058">
    <property type="entry name" value="AB_hydrolase_fold"/>
</dbReference>
<protein>
    <recommendedName>
        <fullName evidence="3">Lipase</fullName>
    </recommendedName>
</protein>
<evidence type="ECO:0000313" key="1">
    <source>
        <dbReference type="EMBL" id="GMR46431.1"/>
    </source>
</evidence>
<feature type="non-terminal residue" evidence="1">
    <location>
        <position position="1"/>
    </location>
</feature>
<accession>A0AAN5CL27</accession>
<proteinExistence type="predicted"/>
<dbReference type="SUPFAM" id="SSF53474">
    <property type="entry name" value="alpha/beta-Hydrolases"/>
    <property type="match status" value="1"/>
</dbReference>
<dbReference type="Proteomes" id="UP001328107">
    <property type="component" value="Unassembled WGS sequence"/>
</dbReference>
<dbReference type="EMBL" id="BTRK01000004">
    <property type="protein sequence ID" value="GMR46431.1"/>
    <property type="molecule type" value="Genomic_DNA"/>
</dbReference>
<gene>
    <name evidence="1" type="ORF">PMAYCL1PPCAC_16626</name>
</gene>
<dbReference type="PANTHER" id="PTHR11005">
    <property type="entry name" value="LYSOSOMAL ACID LIPASE-RELATED"/>
    <property type="match status" value="1"/>
</dbReference>
<reference evidence="2" key="1">
    <citation type="submission" date="2022-10" db="EMBL/GenBank/DDBJ databases">
        <title>Genome assembly of Pristionchus species.</title>
        <authorList>
            <person name="Yoshida K."/>
            <person name="Sommer R.J."/>
        </authorList>
    </citation>
    <scope>NUCLEOTIDE SEQUENCE [LARGE SCALE GENOMIC DNA]</scope>
    <source>
        <strain evidence="2">RS5460</strain>
    </source>
</reference>
<evidence type="ECO:0000313" key="2">
    <source>
        <dbReference type="Proteomes" id="UP001328107"/>
    </source>
</evidence>
<name>A0AAN5CL27_9BILA</name>
<dbReference type="AlphaFoldDB" id="A0AAN5CL27"/>
<sequence length="124" mass="14199">SRQSVYLSHFPDGTSTHTIAHYSQIASGNEIRHFQKGLLGDFTTLDTVLYNYSNIDVPIYVFWSRNDWVTPRDEIHKAVLPRLRTGVVRATIEVPHYNHLDFIVATDNSEHVYSVITEIIGGRE</sequence>
<evidence type="ECO:0008006" key="3">
    <source>
        <dbReference type="Google" id="ProtNLM"/>
    </source>
</evidence>
<feature type="non-terminal residue" evidence="1">
    <location>
        <position position="124"/>
    </location>
</feature>
<comment type="caution">
    <text evidence="1">The sequence shown here is derived from an EMBL/GenBank/DDBJ whole genome shotgun (WGS) entry which is preliminary data.</text>
</comment>
<organism evidence="1 2">
    <name type="scientific">Pristionchus mayeri</name>
    <dbReference type="NCBI Taxonomy" id="1317129"/>
    <lineage>
        <taxon>Eukaryota</taxon>
        <taxon>Metazoa</taxon>
        <taxon>Ecdysozoa</taxon>
        <taxon>Nematoda</taxon>
        <taxon>Chromadorea</taxon>
        <taxon>Rhabditida</taxon>
        <taxon>Rhabditina</taxon>
        <taxon>Diplogasteromorpha</taxon>
        <taxon>Diplogasteroidea</taxon>
        <taxon>Neodiplogasteridae</taxon>
        <taxon>Pristionchus</taxon>
    </lineage>
</organism>
<dbReference type="Gene3D" id="3.40.50.1820">
    <property type="entry name" value="alpha/beta hydrolase"/>
    <property type="match status" value="1"/>
</dbReference>
<keyword evidence="2" id="KW-1185">Reference proteome</keyword>